<keyword evidence="3" id="KW-1185">Reference proteome</keyword>
<evidence type="ECO:0000313" key="2">
    <source>
        <dbReference type="EMBL" id="CDW51943.1"/>
    </source>
</evidence>
<feature type="compositionally biased region" description="Polar residues" evidence="1">
    <location>
        <begin position="110"/>
        <end position="125"/>
    </location>
</feature>
<evidence type="ECO:0000256" key="1">
    <source>
        <dbReference type="SAM" id="MobiDB-lite"/>
    </source>
</evidence>
<reference evidence="2" key="2">
    <citation type="submission" date="2014-03" db="EMBL/GenBank/DDBJ databases">
        <title>The whipworm genome and dual-species transcriptomics of an intimate host-pathogen interaction.</title>
        <authorList>
            <person name="Foth B.J."/>
            <person name="Tsai I.J."/>
            <person name="Reid A.J."/>
            <person name="Bancroft A.J."/>
            <person name="Nichol S."/>
            <person name="Tracey A."/>
            <person name="Holroyd N."/>
            <person name="Cotton J.A."/>
            <person name="Stanley E.J."/>
            <person name="Zarowiecki M."/>
            <person name="Liu J.Z."/>
            <person name="Huckvale T."/>
            <person name="Cooper P.J."/>
            <person name="Grencis R.K."/>
            <person name="Berriman M."/>
        </authorList>
    </citation>
    <scope>NUCLEOTIDE SEQUENCE [LARGE SCALE GENOMIC DNA]</scope>
</reference>
<keyword evidence="2" id="KW-0328">Glycosyltransferase</keyword>
<organism evidence="2 3">
    <name type="scientific">Trichuris trichiura</name>
    <name type="common">Whipworm</name>
    <name type="synonym">Trichocephalus trichiurus</name>
    <dbReference type="NCBI Taxonomy" id="36087"/>
    <lineage>
        <taxon>Eukaryota</taxon>
        <taxon>Metazoa</taxon>
        <taxon>Ecdysozoa</taxon>
        <taxon>Nematoda</taxon>
        <taxon>Enoplea</taxon>
        <taxon>Dorylaimia</taxon>
        <taxon>Trichinellida</taxon>
        <taxon>Trichuridae</taxon>
        <taxon>Trichuris</taxon>
    </lineage>
</organism>
<accession>A0A077YWU0</accession>
<dbReference type="EMBL" id="HG805812">
    <property type="protein sequence ID" value="CDW51943.1"/>
    <property type="molecule type" value="Genomic_DNA"/>
</dbReference>
<proteinExistence type="predicted"/>
<dbReference type="GO" id="GO:0016757">
    <property type="term" value="F:glycosyltransferase activity"/>
    <property type="evidence" value="ECO:0007669"/>
    <property type="project" value="UniProtKB-KW"/>
</dbReference>
<gene>
    <name evidence="2" type="ORF">TTRE_0000020201</name>
</gene>
<sequence length="134" mass="14891">MFCWASDWPDGDILVESVRLEGTRKLPFSLHSKVSGSYLVNQSTPSRTRGSIWDLLVLMMPAFLLATCCRLQHCEQIAPPRRQVHQVTAVGVSLAAKAGQTHRGKRLTEDATNLQKAGDQGQRSFRISLPEDSE</sequence>
<dbReference type="Proteomes" id="UP000030665">
    <property type="component" value="Unassembled WGS sequence"/>
</dbReference>
<name>A0A077YWU0_TRITR</name>
<dbReference type="AlphaFoldDB" id="A0A077YWU0"/>
<feature type="region of interest" description="Disordered" evidence="1">
    <location>
        <begin position="100"/>
        <end position="134"/>
    </location>
</feature>
<keyword evidence="2" id="KW-0808">Transferase</keyword>
<reference evidence="2" key="1">
    <citation type="submission" date="2014-01" db="EMBL/GenBank/DDBJ databases">
        <authorList>
            <person name="Aslett M."/>
        </authorList>
    </citation>
    <scope>NUCLEOTIDE SEQUENCE</scope>
</reference>
<protein>
    <submittedName>
        <fullName evidence="2">Alpha 1,6 mannosyltransferase</fullName>
    </submittedName>
</protein>
<evidence type="ECO:0000313" key="3">
    <source>
        <dbReference type="Proteomes" id="UP000030665"/>
    </source>
</evidence>